<evidence type="ECO:0000313" key="3">
    <source>
        <dbReference type="Proteomes" id="UP000199572"/>
    </source>
</evidence>
<dbReference type="RefSeq" id="WP_090889499.1">
    <property type="nucleotide sequence ID" value="NZ_FOGG01000053.1"/>
</dbReference>
<evidence type="ECO:0000313" key="2">
    <source>
        <dbReference type="EMBL" id="SES26952.1"/>
    </source>
</evidence>
<reference evidence="2 3" key="1">
    <citation type="submission" date="2016-10" db="EMBL/GenBank/DDBJ databases">
        <authorList>
            <person name="de Groot N.N."/>
        </authorList>
    </citation>
    <scope>NUCLEOTIDE SEQUENCE [LARGE SCALE GENOMIC DNA]</scope>
    <source>
        <strain evidence="2 3">DSM 18610</strain>
    </source>
</reference>
<organism evidence="2 3">
    <name type="scientific">Pedobacter rhizosphaerae</name>
    <dbReference type="NCBI Taxonomy" id="390241"/>
    <lineage>
        <taxon>Bacteria</taxon>
        <taxon>Pseudomonadati</taxon>
        <taxon>Bacteroidota</taxon>
        <taxon>Sphingobacteriia</taxon>
        <taxon>Sphingobacteriales</taxon>
        <taxon>Sphingobacteriaceae</taxon>
        <taxon>Pedobacter</taxon>
    </lineage>
</organism>
<gene>
    <name evidence="2" type="ORF">SAMN04488023_1538</name>
</gene>
<feature type="chain" id="PRO_5011452166" evidence="1">
    <location>
        <begin position="22"/>
        <end position="177"/>
    </location>
</feature>
<dbReference type="OrthoDB" id="663842at2"/>
<dbReference type="AlphaFoldDB" id="A0A1H9VZ75"/>
<dbReference type="Proteomes" id="UP000199572">
    <property type="component" value="Unassembled WGS sequence"/>
</dbReference>
<protein>
    <submittedName>
        <fullName evidence="2">Uncharacterized protein</fullName>
    </submittedName>
</protein>
<name>A0A1H9VZ75_9SPHI</name>
<accession>A0A1H9VZ75</accession>
<dbReference type="EMBL" id="FOGG01000053">
    <property type="protein sequence ID" value="SES26952.1"/>
    <property type="molecule type" value="Genomic_DNA"/>
</dbReference>
<keyword evidence="1" id="KW-0732">Signal</keyword>
<sequence>MDKFKILLLLSFLLVFNLAQAQLSTKEIAVLKSDMVKAVENAKLTDSLFKKLDKLPNKTALITGYTGTLEALKAKHSWNPYNKIKFVSRSLKTMKKAIGMDKENMEIRFMRFSIEHFTPSFLGFSKDLEVDRKEIVKHYQNHNFGLADEALVKNVAKFMVDSKRCTPDEIKVLKKYY</sequence>
<evidence type="ECO:0000256" key="1">
    <source>
        <dbReference type="SAM" id="SignalP"/>
    </source>
</evidence>
<proteinExistence type="predicted"/>
<dbReference type="STRING" id="390241.SAMN04488023_1538"/>
<keyword evidence="3" id="KW-1185">Reference proteome</keyword>
<feature type="signal peptide" evidence="1">
    <location>
        <begin position="1"/>
        <end position="21"/>
    </location>
</feature>